<dbReference type="AlphaFoldDB" id="A0AAW9Q9Q4"/>
<keyword evidence="4" id="KW-1185">Reference proteome</keyword>
<proteinExistence type="predicted"/>
<feature type="chain" id="PRO_5043824498" evidence="2">
    <location>
        <begin position="29"/>
        <end position="199"/>
    </location>
</feature>
<protein>
    <submittedName>
        <fullName evidence="3">DUF2796 domain-containing protein</fullName>
    </submittedName>
</protein>
<feature type="region of interest" description="Disordered" evidence="1">
    <location>
        <begin position="116"/>
        <end position="138"/>
    </location>
</feature>
<comment type="caution">
    <text evidence="3">The sequence shown here is derived from an EMBL/GenBank/DDBJ whole genome shotgun (WGS) entry which is preliminary data.</text>
</comment>
<reference evidence="3 4" key="1">
    <citation type="submission" date="2024-02" db="EMBL/GenBank/DDBJ databases">
        <title>Genome sequence of Aquincola sp. MAHUQ-54.</title>
        <authorList>
            <person name="Huq M.A."/>
        </authorList>
    </citation>
    <scope>NUCLEOTIDE SEQUENCE [LARGE SCALE GENOMIC DNA]</scope>
    <source>
        <strain evidence="3 4">MAHUQ-54</strain>
    </source>
</reference>
<dbReference type="Pfam" id="PF10986">
    <property type="entry name" value="ZrgA"/>
    <property type="match status" value="1"/>
</dbReference>
<dbReference type="Proteomes" id="UP001336250">
    <property type="component" value="Unassembled WGS sequence"/>
</dbReference>
<dbReference type="InterPro" id="IPR021253">
    <property type="entry name" value="ZrgA-like"/>
</dbReference>
<dbReference type="EMBL" id="JAZIBG010000012">
    <property type="protein sequence ID" value="MEF7613088.1"/>
    <property type="molecule type" value="Genomic_DNA"/>
</dbReference>
<name>A0AAW9Q9Q4_9BURK</name>
<evidence type="ECO:0000313" key="3">
    <source>
        <dbReference type="EMBL" id="MEF7613088.1"/>
    </source>
</evidence>
<keyword evidence="2" id="KW-0732">Signal</keyword>
<feature type="compositionally biased region" description="Low complexity" evidence="1">
    <location>
        <begin position="121"/>
        <end position="134"/>
    </location>
</feature>
<evidence type="ECO:0000256" key="1">
    <source>
        <dbReference type="SAM" id="MobiDB-lite"/>
    </source>
</evidence>
<organism evidence="3 4">
    <name type="scientific">Aquincola agrisoli</name>
    <dbReference type="NCBI Taxonomy" id="3119538"/>
    <lineage>
        <taxon>Bacteria</taxon>
        <taxon>Pseudomonadati</taxon>
        <taxon>Pseudomonadota</taxon>
        <taxon>Betaproteobacteria</taxon>
        <taxon>Burkholderiales</taxon>
        <taxon>Sphaerotilaceae</taxon>
        <taxon>Aquincola</taxon>
    </lineage>
</organism>
<feature type="signal peptide" evidence="2">
    <location>
        <begin position="1"/>
        <end position="28"/>
    </location>
</feature>
<gene>
    <name evidence="3" type="ORF">V4F39_04130</name>
</gene>
<evidence type="ECO:0000313" key="4">
    <source>
        <dbReference type="Proteomes" id="UP001336250"/>
    </source>
</evidence>
<dbReference type="RefSeq" id="WP_332288020.1">
    <property type="nucleotide sequence ID" value="NZ_JAZIBG010000012.1"/>
</dbReference>
<evidence type="ECO:0000256" key="2">
    <source>
        <dbReference type="SAM" id="SignalP"/>
    </source>
</evidence>
<accession>A0AAW9Q9Q4</accession>
<sequence>MTTRRLSKTLCRHAAVLLLATGAGAAWAQPHGHAGHAAHQHGKASLDIAVERQSLAVQIETPLDSLLGFERAPRTDAERQAAAQALAKLREADKLLVVDPAAGCTLAKVDIDAPVLGEPGGQPQAPQAGHGAQGAHEDHAELQAAVEFRCTDASLAKYIDVGLADAFRRIRTIDVQVAAPQGQLKRTLTGKARRVNLTR</sequence>